<dbReference type="PANTHER" id="PTHR43452">
    <property type="entry name" value="PYRUVATE DECARBOXYLASE"/>
    <property type="match status" value="1"/>
</dbReference>
<dbReference type="GO" id="GO:0004737">
    <property type="term" value="F:pyruvate decarboxylase activity"/>
    <property type="evidence" value="ECO:0007669"/>
    <property type="project" value="TreeGrafter"/>
</dbReference>
<keyword evidence="4" id="KW-0460">Magnesium</keyword>
<evidence type="ECO:0000313" key="8">
    <source>
        <dbReference type="Proteomes" id="UP000823388"/>
    </source>
</evidence>
<dbReference type="Proteomes" id="UP000823388">
    <property type="component" value="Chromosome 3N"/>
</dbReference>
<reference evidence="7" key="1">
    <citation type="submission" date="2020-05" db="EMBL/GenBank/DDBJ databases">
        <title>WGS assembly of Panicum virgatum.</title>
        <authorList>
            <person name="Lovell J.T."/>
            <person name="Jenkins J."/>
            <person name="Shu S."/>
            <person name="Juenger T.E."/>
            <person name="Schmutz J."/>
        </authorList>
    </citation>
    <scope>NUCLEOTIDE SEQUENCE</scope>
    <source>
        <strain evidence="7">AP13</strain>
    </source>
</reference>
<dbReference type="InterPro" id="IPR012110">
    <property type="entry name" value="PDC/IPDC-like"/>
</dbReference>
<feature type="transmembrane region" description="Helical" evidence="6">
    <location>
        <begin position="187"/>
        <end position="205"/>
    </location>
</feature>
<dbReference type="PANTHER" id="PTHR43452:SF5">
    <property type="entry name" value="PYRUVATE DECARBOXYLASE 3"/>
    <property type="match status" value="1"/>
</dbReference>
<dbReference type="AlphaFoldDB" id="A0A8T0U0X1"/>
<evidence type="ECO:0000256" key="3">
    <source>
        <dbReference type="ARBA" id="ARBA00022723"/>
    </source>
</evidence>
<organism evidence="7 8">
    <name type="scientific">Panicum virgatum</name>
    <name type="common">Blackwell switchgrass</name>
    <dbReference type="NCBI Taxonomy" id="38727"/>
    <lineage>
        <taxon>Eukaryota</taxon>
        <taxon>Viridiplantae</taxon>
        <taxon>Streptophyta</taxon>
        <taxon>Embryophyta</taxon>
        <taxon>Tracheophyta</taxon>
        <taxon>Spermatophyta</taxon>
        <taxon>Magnoliopsida</taxon>
        <taxon>Liliopsida</taxon>
        <taxon>Poales</taxon>
        <taxon>Poaceae</taxon>
        <taxon>PACMAD clade</taxon>
        <taxon>Panicoideae</taxon>
        <taxon>Panicodae</taxon>
        <taxon>Paniceae</taxon>
        <taxon>Panicinae</taxon>
        <taxon>Panicum</taxon>
        <taxon>Panicum sect. Hiantes</taxon>
    </lineage>
</organism>
<protein>
    <submittedName>
        <fullName evidence="7">Uncharacterized protein</fullName>
    </submittedName>
</protein>
<dbReference type="GO" id="GO:0000949">
    <property type="term" value="P:aromatic amino acid family catabolic process to alcohol via Ehrlich pathway"/>
    <property type="evidence" value="ECO:0007669"/>
    <property type="project" value="TreeGrafter"/>
</dbReference>
<sequence length="215" mass="23835">MATEAGVRGVAGSRAPHGFELPIGGLLLRSSLHLRRRWPHLQLHHDGGFPVGAGRLRAPQHHRLRQLLEDLRVGDSEGQLPECEPGEPLRINVLFKHIQRMLTADSTVMAETGDSWFHCQELRLPDDCGVRVPNVVRVHRLVGGAGCGGEVGDGRIGTGTGRRRSGGSDIEESLERKEFRAELTLCSIIFLEMITFSLSISIWGLRQTIKFKKKK</sequence>
<accession>A0A8T0U0X1</accession>
<dbReference type="GO" id="GO:0046872">
    <property type="term" value="F:metal ion binding"/>
    <property type="evidence" value="ECO:0007669"/>
    <property type="project" value="UniProtKB-KW"/>
</dbReference>
<evidence type="ECO:0000256" key="5">
    <source>
        <dbReference type="ARBA" id="ARBA00023052"/>
    </source>
</evidence>
<evidence type="ECO:0000256" key="2">
    <source>
        <dbReference type="ARBA" id="ARBA00007812"/>
    </source>
</evidence>
<dbReference type="EMBL" id="CM029042">
    <property type="protein sequence ID" value="KAG2615957.1"/>
    <property type="molecule type" value="Genomic_DNA"/>
</dbReference>
<name>A0A8T0U0X1_PANVG</name>
<keyword evidence="6" id="KW-0472">Membrane</keyword>
<proteinExistence type="inferred from homology"/>
<evidence type="ECO:0000256" key="4">
    <source>
        <dbReference type="ARBA" id="ARBA00022842"/>
    </source>
</evidence>
<dbReference type="GO" id="GO:0005829">
    <property type="term" value="C:cytosol"/>
    <property type="evidence" value="ECO:0007669"/>
    <property type="project" value="TreeGrafter"/>
</dbReference>
<evidence type="ECO:0000313" key="7">
    <source>
        <dbReference type="EMBL" id="KAG2615957.1"/>
    </source>
</evidence>
<keyword evidence="3" id="KW-0479">Metal-binding</keyword>
<keyword evidence="8" id="KW-1185">Reference proteome</keyword>
<comment type="cofactor">
    <cofactor evidence="1">
        <name>thiamine diphosphate</name>
        <dbReference type="ChEBI" id="CHEBI:58937"/>
    </cofactor>
</comment>
<gene>
    <name evidence="7" type="ORF">PVAP13_3NG072595</name>
</gene>
<evidence type="ECO:0000256" key="1">
    <source>
        <dbReference type="ARBA" id="ARBA00001964"/>
    </source>
</evidence>
<evidence type="ECO:0000256" key="6">
    <source>
        <dbReference type="SAM" id="Phobius"/>
    </source>
</evidence>
<comment type="caution">
    <text evidence="7">The sequence shown here is derived from an EMBL/GenBank/DDBJ whole genome shotgun (WGS) entry which is preliminary data.</text>
</comment>
<keyword evidence="5" id="KW-0786">Thiamine pyrophosphate</keyword>
<keyword evidence="6" id="KW-0812">Transmembrane</keyword>
<keyword evidence="6" id="KW-1133">Transmembrane helix</keyword>
<comment type="similarity">
    <text evidence="2">Belongs to the TPP enzyme family.</text>
</comment>